<dbReference type="Pfam" id="PF00476">
    <property type="entry name" value="DNA_pol_A"/>
    <property type="match status" value="1"/>
</dbReference>
<sequence length="145" mass="16770">VSEDIAQTGIDRFFNAYPEVRRAIQCCSTFLNENWHVRSLTKRRRRLDPGQKKSHRQAFNFLIQSLAADLIRMACNNLRKEIINHLEWECKIIGIIHDEVILEIKDEYVNSSIPVIRDIMENAFPKLPLKMSVDIGIGQSYSGAK</sequence>
<keyword evidence="1" id="KW-0235">DNA replication</keyword>
<dbReference type="InterPro" id="IPR002298">
    <property type="entry name" value="DNA_polymerase_A"/>
</dbReference>
<dbReference type="PANTHER" id="PTHR10133">
    <property type="entry name" value="DNA POLYMERASE I"/>
    <property type="match status" value="1"/>
</dbReference>
<dbReference type="Gene3D" id="3.30.70.370">
    <property type="match status" value="1"/>
</dbReference>
<dbReference type="InterPro" id="IPR001098">
    <property type="entry name" value="DNA-dir_DNA_pol_A_palm_dom"/>
</dbReference>
<dbReference type="PANTHER" id="PTHR10133:SF27">
    <property type="entry name" value="DNA POLYMERASE NU"/>
    <property type="match status" value="1"/>
</dbReference>
<feature type="domain" description="DNA-directed DNA polymerase family A palm" evidence="2">
    <location>
        <begin position="2"/>
        <end position="141"/>
    </location>
</feature>
<dbReference type="Gene3D" id="1.10.150.20">
    <property type="entry name" value="5' to 3' exonuclease, C-terminal subdomain"/>
    <property type="match status" value="1"/>
</dbReference>
<organism evidence="3">
    <name type="scientific">marine sediment metagenome</name>
    <dbReference type="NCBI Taxonomy" id="412755"/>
    <lineage>
        <taxon>unclassified sequences</taxon>
        <taxon>metagenomes</taxon>
        <taxon>ecological metagenomes</taxon>
    </lineage>
</organism>
<dbReference type="AlphaFoldDB" id="A0A0F9FBH7"/>
<comment type="caution">
    <text evidence="3">The sequence shown here is derived from an EMBL/GenBank/DDBJ whole genome shotgun (WGS) entry which is preliminary data.</text>
</comment>
<dbReference type="PRINTS" id="PR00868">
    <property type="entry name" value="DNAPOLI"/>
</dbReference>
<proteinExistence type="predicted"/>
<dbReference type="InterPro" id="IPR043502">
    <property type="entry name" value="DNA/RNA_pol_sf"/>
</dbReference>
<evidence type="ECO:0000313" key="3">
    <source>
        <dbReference type="EMBL" id="KKL75826.1"/>
    </source>
</evidence>
<protein>
    <recommendedName>
        <fullName evidence="2">DNA-directed DNA polymerase family A palm domain-containing protein</fullName>
    </recommendedName>
</protein>
<dbReference type="GO" id="GO:0003887">
    <property type="term" value="F:DNA-directed DNA polymerase activity"/>
    <property type="evidence" value="ECO:0007669"/>
    <property type="project" value="InterPro"/>
</dbReference>
<name>A0A0F9FBH7_9ZZZZ</name>
<dbReference type="EMBL" id="LAZR01024239">
    <property type="protein sequence ID" value="KKL75826.1"/>
    <property type="molecule type" value="Genomic_DNA"/>
</dbReference>
<dbReference type="GO" id="GO:0003677">
    <property type="term" value="F:DNA binding"/>
    <property type="evidence" value="ECO:0007669"/>
    <property type="project" value="InterPro"/>
</dbReference>
<reference evidence="3" key="1">
    <citation type="journal article" date="2015" name="Nature">
        <title>Complex archaea that bridge the gap between prokaryotes and eukaryotes.</title>
        <authorList>
            <person name="Spang A."/>
            <person name="Saw J.H."/>
            <person name="Jorgensen S.L."/>
            <person name="Zaremba-Niedzwiedzka K."/>
            <person name="Martijn J."/>
            <person name="Lind A.E."/>
            <person name="van Eijk R."/>
            <person name="Schleper C."/>
            <person name="Guy L."/>
            <person name="Ettema T.J."/>
        </authorList>
    </citation>
    <scope>NUCLEOTIDE SEQUENCE</scope>
</reference>
<gene>
    <name evidence="3" type="ORF">LCGC14_2051060</name>
</gene>
<feature type="non-terminal residue" evidence="3">
    <location>
        <position position="1"/>
    </location>
</feature>
<accession>A0A0F9FBH7</accession>
<dbReference type="SUPFAM" id="SSF56672">
    <property type="entry name" value="DNA/RNA polymerases"/>
    <property type="match status" value="1"/>
</dbReference>
<evidence type="ECO:0000259" key="2">
    <source>
        <dbReference type="Pfam" id="PF00476"/>
    </source>
</evidence>
<dbReference type="GO" id="GO:0006302">
    <property type="term" value="P:double-strand break repair"/>
    <property type="evidence" value="ECO:0007669"/>
    <property type="project" value="TreeGrafter"/>
</dbReference>
<evidence type="ECO:0000256" key="1">
    <source>
        <dbReference type="ARBA" id="ARBA00022705"/>
    </source>
</evidence>
<dbReference type="GO" id="GO:0006261">
    <property type="term" value="P:DNA-templated DNA replication"/>
    <property type="evidence" value="ECO:0007669"/>
    <property type="project" value="InterPro"/>
</dbReference>